<evidence type="ECO:0000256" key="3">
    <source>
        <dbReference type="ARBA" id="ARBA00022795"/>
    </source>
</evidence>
<evidence type="ECO:0000256" key="4">
    <source>
        <dbReference type="ARBA" id="ARBA00022845"/>
    </source>
</evidence>
<keyword evidence="8" id="KW-1185">Reference proteome</keyword>
<comment type="similarity">
    <text evidence="6">Belongs to the CsrA/RsmA family.</text>
</comment>
<proteinExistence type="inferred from homology"/>
<evidence type="ECO:0000313" key="8">
    <source>
        <dbReference type="Proteomes" id="UP000606193"/>
    </source>
</evidence>
<keyword evidence="4 6" id="KW-0810">Translation regulation</keyword>
<dbReference type="SUPFAM" id="SSF117130">
    <property type="entry name" value="CsrA-like"/>
    <property type="match status" value="1"/>
</dbReference>
<dbReference type="Pfam" id="PF02599">
    <property type="entry name" value="CsrA"/>
    <property type="match status" value="1"/>
</dbReference>
<keyword evidence="5 6" id="KW-0694">RNA-binding</keyword>
<name>A0ABR7N308_9FIRM</name>
<comment type="subcellular location">
    <subcellularLocation>
        <location evidence="6">Cytoplasm</location>
    </subcellularLocation>
</comment>
<dbReference type="InterPro" id="IPR036107">
    <property type="entry name" value="CsrA_sf"/>
</dbReference>
<evidence type="ECO:0000256" key="1">
    <source>
        <dbReference type="ARBA" id="ARBA00022490"/>
    </source>
</evidence>
<evidence type="ECO:0000256" key="6">
    <source>
        <dbReference type="HAMAP-Rule" id="MF_00167"/>
    </source>
</evidence>
<dbReference type="RefSeq" id="WP_022464697.1">
    <property type="nucleotide sequence ID" value="NZ_JACRSX010000014.1"/>
</dbReference>
<gene>
    <name evidence="6 7" type="primary">csrA</name>
    <name evidence="7" type="ORF">H8704_10225</name>
</gene>
<keyword evidence="1 6" id="KW-0963">Cytoplasm</keyword>
<comment type="function">
    <text evidence="6">A translational regulator that binds mRNA to regulate translation initiation and/or mRNA stability. Usually binds in the 5'-UTR at or near the Shine-Dalgarno sequence preventing ribosome-binding, thus repressing translation. Its main target seems to be the major flagellin gene, while its function is anatagonized by FliW.</text>
</comment>
<dbReference type="PANTHER" id="PTHR34984:SF1">
    <property type="entry name" value="CARBON STORAGE REGULATOR"/>
    <property type="match status" value="1"/>
</dbReference>
<dbReference type="PANTHER" id="PTHR34984">
    <property type="entry name" value="CARBON STORAGE REGULATOR"/>
    <property type="match status" value="1"/>
</dbReference>
<dbReference type="HAMAP" id="MF_00167">
    <property type="entry name" value="CsrA"/>
    <property type="match status" value="1"/>
</dbReference>
<keyword evidence="3 6" id="KW-1005">Bacterial flagellum biogenesis</keyword>
<protein>
    <recommendedName>
        <fullName evidence="6">Translational regulator CsrA</fullName>
    </recommendedName>
</protein>
<dbReference type="Gene3D" id="2.60.40.4380">
    <property type="entry name" value="Translational regulator CsrA"/>
    <property type="match status" value="1"/>
</dbReference>
<evidence type="ECO:0000256" key="5">
    <source>
        <dbReference type="ARBA" id="ARBA00022884"/>
    </source>
</evidence>
<comment type="caution">
    <text evidence="7">The sequence shown here is derived from an EMBL/GenBank/DDBJ whole genome shotgun (WGS) entry which is preliminary data.</text>
</comment>
<keyword evidence="2 6" id="KW-0678">Repressor</keyword>
<comment type="subunit">
    <text evidence="6">Homodimer; the beta-strands of each monomer intercalate to form a hydrophobic core, while the alpha-helices form wings that extend away from the core.</text>
</comment>
<accession>A0ABR7N308</accession>
<dbReference type="Proteomes" id="UP000606193">
    <property type="component" value="Unassembled WGS sequence"/>
</dbReference>
<sequence>MLALARKVNESIMLGNDIEITLLEIKGDQVKIGISAPKSVPIYRKEIYLQIQEENKQAAGQEIDVEALKNAFGGKGKK</sequence>
<evidence type="ECO:0000313" key="7">
    <source>
        <dbReference type="EMBL" id="MBC8562996.1"/>
    </source>
</evidence>
<reference evidence="7 8" key="1">
    <citation type="submission" date="2020-08" db="EMBL/GenBank/DDBJ databases">
        <title>Genome public.</title>
        <authorList>
            <person name="Liu C."/>
            <person name="Sun Q."/>
        </authorList>
    </citation>
    <scope>NUCLEOTIDE SEQUENCE [LARGE SCALE GENOMIC DNA]</scope>
    <source>
        <strain evidence="7 8">NSJ-37</strain>
    </source>
</reference>
<dbReference type="InterPro" id="IPR003751">
    <property type="entry name" value="CsrA"/>
</dbReference>
<organism evidence="7 8">
    <name type="scientific">Jutongia huaianensis</name>
    <dbReference type="NCBI Taxonomy" id="2763668"/>
    <lineage>
        <taxon>Bacteria</taxon>
        <taxon>Bacillati</taxon>
        <taxon>Bacillota</taxon>
        <taxon>Clostridia</taxon>
        <taxon>Lachnospirales</taxon>
        <taxon>Lachnospiraceae</taxon>
        <taxon>Jutongia</taxon>
    </lineage>
</organism>
<dbReference type="NCBIfam" id="NF002469">
    <property type="entry name" value="PRK01712.1"/>
    <property type="match status" value="1"/>
</dbReference>
<dbReference type="EMBL" id="JACRSX010000014">
    <property type="protein sequence ID" value="MBC8562996.1"/>
    <property type="molecule type" value="Genomic_DNA"/>
</dbReference>
<evidence type="ECO:0000256" key="2">
    <source>
        <dbReference type="ARBA" id="ARBA00022491"/>
    </source>
</evidence>
<dbReference type="NCBIfam" id="TIGR00202">
    <property type="entry name" value="csrA"/>
    <property type="match status" value="1"/>
</dbReference>